<feature type="signal peptide" evidence="5">
    <location>
        <begin position="1"/>
        <end position="28"/>
    </location>
</feature>
<feature type="chain" id="PRO_5014621381" description="Cytochrome c domain-containing protein" evidence="5">
    <location>
        <begin position="29"/>
        <end position="122"/>
    </location>
</feature>
<proteinExistence type="predicted"/>
<organism evidence="7 8">
    <name type="scientific">Candidatus Venteria ishoeyi</name>
    <dbReference type="NCBI Taxonomy" id="1899563"/>
    <lineage>
        <taxon>Bacteria</taxon>
        <taxon>Pseudomonadati</taxon>
        <taxon>Pseudomonadota</taxon>
        <taxon>Gammaproteobacteria</taxon>
        <taxon>Thiotrichales</taxon>
        <taxon>Thiotrichaceae</taxon>
        <taxon>Venteria</taxon>
    </lineage>
</organism>
<dbReference type="Proteomes" id="UP000236724">
    <property type="component" value="Unassembled WGS sequence"/>
</dbReference>
<dbReference type="InterPro" id="IPR036909">
    <property type="entry name" value="Cyt_c-like_dom_sf"/>
</dbReference>
<dbReference type="GO" id="GO:0020037">
    <property type="term" value="F:heme binding"/>
    <property type="evidence" value="ECO:0007669"/>
    <property type="project" value="InterPro"/>
</dbReference>
<dbReference type="GO" id="GO:0009055">
    <property type="term" value="F:electron transfer activity"/>
    <property type="evidence" value="ECO:0007669"/>
    <property type="project" value="InterPro"/>
</dbReference>
<keyword evidence="2 4" id="KW-0479">Metal-binding</keyword>
<dbReference type="Pfam" id="PF13442">
    <property type="entry name" value="Cytochrome_CBB3"/>
    <property type="match status" value="1"/>
</dbReference>
<dbReference type="GO" id="GO:0046872">
    <property type="term" value="F:metal ion binding"/>
    <property type="evidence" value="ECO:0007669"/>
    <property type="project" value="UniProtKB-KW"/>
</dbReference>
<evidence type="ECO:0000256" key="3">
    <source>
        <dbReference type="ARBA" id="ARBA00023004"/>
    </source>
</evidence>
<evidence type="ECO:0000259" key="6">
    <source>
        <dbReference type="PROSITE" id="PS51007"/>
    </source>
</evidence>
<reference evidence="7 8" key="1">
    <citation type="submission" date="2016-10" db="EMBL/GenBank/DDBJ databases">
        <authorList>
            <person name="de Groot N.N."/>
        </authorList>
    </citation>
    <scope>NUCLEOTIDE SEQUENCE [LARGE SCALE GENOMIC DNA]</scope>
    <source>
        <strain evidence="7">MBHS1</strain>
    </source>
</reference>
<dbReference type="SUPFAM" id="SSF46626">
    <property type="entry name" value="Cytochrome c"/>
    <property type="match status" value="1"/>
</dbReference>
<keyword evidence="8" id="KW-1185">Reference proteome</keyword>
<gene>
    <name evidence="7" type="ORF">MBHS_04400</name>
</gene>
<protein>
    <recommendedName>
        <fullName evidence="6">Cytochrome c domain-containing protein</fullName>
    </recommendedName>
</protein>
<dbReference type="InterPro" id="IPR009056">
    <property type="entry name" value="Cyt_c-like_dom"/>
</dbReference>
<dbReference type="AlphaFoldDB" id="A0A1H6FEL1"/>
<sequence>MKSVIKSITTFTALTAILGVMSFPPVLAADEKSVMEKGKSLAFDRKKGNCLACHVIKDGVSPGNIGPPLIYMSARYKSKEALHAQIADATVANPNSLMPPFGKHGILSDAEIGKIVEFIYSL</sequence>
<dbReference type="RefSeq" id="WP_286019549.1">
    <property type="nucleotide sequence ID" value="NZ_FMSV02000551.1"/>
</dbReference>
<evidence type="ECO:0000256" key="5">
    <source>
        <dbReference type="SAM" id="SignalP"/>
    </source>
</evidence>
<evidence type="ECO:0000256" key="1">
    <source>
        <dbReference type="ARBA" id="ARBA00022617"/>
    </source>
</evidence>
<keyword evidence="3 4" id="KW-0408">Iron</keyword>
<dbReference type="Gene3D" id="1.10.760.10">
    <property type="entry name" value="Cytochrome c-like domain"/>
    <property type="match status" value="1"/>
</dbReference>
<name>A0A1H6FEL1_9GAMM</name>
<keyword evidence="5" id="KW-0732">Signal</keyword>
<dbReference type="PROSITE" id="PS51007">
    <property type="entry name" value="CYTC"/>
    <property type="match status" value="1"/>
</dbReference>
<dbReference type="NCBIfam" id="TIGR04485">
    <property type="entry name" value="thiosulf_SoxX"/>
    <property type="match status" value="1"/>
</dbReference>
<dbReference type="InterPro" id="IPR030999">
    <property type="entry name" value="Thiosulf_SoxX"/>
</dbReference>
<evidence type="ECO:0000313" key="7">
    <source>
        <dbReference type="EMBL" id="SEH08508.1"/>
    </source>
</evidence>
<accession>A0A1H6FEL1</accession>
<keyword evidence="1 4" id="KW-0349">Heme</keyword>
<evidence type="ECO:0000256" key="4">
    <source>
        <dbReference type="PROSITE-ProRule" id="PRU00433"/>
    </source>
</evidence>
<evidence type="ECO:0000313" key="8">
    <source>
        <dbReference type="Proteomes" id="UP000236724"/>
    </source>
</evidence>
<dbReference type="EMBL" id="FMSV02000551">
    <property type="protein sequence ID" value="SEH08508.1"/>
    <property type="molecule type" value="Genomic_DNA"/>
</dbReference>
<feature type="domain" description="Cytochrome c" evidence="6">
    <location>
        <begin position="33"/>
        <end position="122"/>
    </location>
</feature>
<evidence type="ECO:0000256" key="2">
    <source>
        <dbReference type="ARBA" id="ARBA00022723"/>
    </source>
</evidence>